<evidence type="ECO:0000313" key="14">
    <source>
        <dbReference type="Proteomes" id="UP000028837"/>
    </source>
</evidence>
<dbReference type="EC" id="1.10.2.2" evidence="13"/>
<dbReference type="InterPro" id="IPR017941">
    <property type="entry name" value="Rieske_2Fe-2S"/>
</dbReference>
<evidence type="ECO:0000256" key="10">
    <source>
        <dbReference type="ARBA" id="ARBA00023157"/>
    </source>
</evidence>
<dbReference type="InterPro" id="IPR014349">
    <property type="entry name" value="Rieske_Fe-S_prot"/>
</dbReference>
<keyword evidence="7" id="KW-0408">Iron</keyword>
<dbReference type="Pfam" id="PF00355">
    <property type="entry name" value="Rieske"/>
    <property type="match status" value="1"/>
</dbReference>
<dbReference type="GO" id="GO:0016020">
    <property type="term" value="C:membrane"/>
    <property type="evidence" value="ECO:0007669"/>
    <property type="project" value="UniProtKB-SubCell"/>
</dbReference>
<dbReference type="OrthoDB" id="1637982at2759"/>
<comment type="similarity">
    <text evidence="2">Belongs to the Rieske iron-sulfur protein family.</text>
</comment>
<evidence type="ECO:0000256" key="7">
    <source>
        <dbReference type="ARBA" id="ARBA00023004"/>
    </source>
</evidence>
<dbReference type="SMR" id="A0A086JKB8"/>
<name>A0A086JKB8_TOXGO</name>
<dbReference type="PROSITE" id="PS51296">
    <property type="entry name" value="RIESKE"/>
    <property type="match status" value="1"/>
</dbReference>
<evidence type="ECO:0000256" key="9">
    <source>
        <dbReference type="ARBA" id="ARBA00023136"/>
    </source>
</evidence>
<dbReference type="NCBIfam" id="TIGR01416">
    <property type="entry name" value="Rieske_proteo"/>
    <property type="match status" value="1"/>
</dbReference>
<dbReference type="AlphaFoldDB" id="A0A086JKB8"/>
<dbReference type="InterPro" id="IPR005805">
    <property type="entry name" value="Rieske_Fe-S_prot_C"/>
</dbReference>
<dbReference type="FunFam" id="2.102.10.10:FF:000001">
    <property type="entry name" value="Cytochrome b-c1 complex subunit Rieske, mitochondrial"/>
    <property type="match status" value="1"/>
</dbReference>
<dbReference type="EMBL" id="AHZU02001413">
    <property type="protein sequence ID" value="KFG32586.1"/>
    <property type="molecule type" value="Genomic_DNA"/>
</dbReference>
<dbReference type="SUPFAM" id="SSF81502">
    <property type="entry name" value="ISP transmembrane anchor"/>
    <property type="match status" value="1"/>
</dbReference>
<dbReference type="PANTHER" id="PTHR10134">
    <property type="entry name" value="CYTOCHROME B-C1 COMPLEX SUBUNIT RIESKE, MITOCHONDRIAL"/>
    <property type="match status" value="1"/>
</dbReference>
<dbReference type="GO" id="GO:0016491">
    <property type="term" value="F:oxidoreductase activity"/>
    <property type="evidence" value="ECO:0007669"/>
    <property type="project" value="UniProtKB-KW"/>
</dbReference>
<evidence type="ECO:0000313" key="13">
    <source>
        <dbReference type="EMBL" id="KFG32586.1"/>
    </source>
</evidence>
<keyword evidence="8" id="KW-0411">Iron-sulfur</keyword>
<evidence type="ECO:0000256" key="8">
    <source>
        <dbReference type="ARBA" id="ARBA00023014"/>
    </source>
</evidence>
<organism evidence="13 14">
    <name type="scientific">Toxoplasma gondii GAB2-2007-GAL-DOM2</name>
    <dbReference type="NCBI Taxonomy" id="1130820"/>
    <lineage>
        <taxon>Eukaryota</taxon>
        <taxon>Sar</taxon>
        <taxon>Alveolata</taxon>
        <taxon>Apicomplexa</taxon>
        <taxon>Conoidasida</taxon>
        <taxon>Coccidia</taxon>
        <taxon>Eucoccidiorida</taxon>
        <taxon>Eimeriorina</taxon>
        <taxon>Sarcocystidae</taxon>
        <taxon>Toxoplasma</taxon>
    </lineage>
</organism>
<evidence type="ECO:0000256" key="3">
    <source>
        <dbReference type="ARBA" id="ARBA00022692"/>
    </source>
</evidence>
<accession>A0A086JKB8</accession>
<reference evidence="13 14" key="1">
    <citation type="submission" date="2014-02" db="EMBL/GenBank/DDBJ databases">
        <authorList>
            <person name="Sibley D."/>
            <person name="Venepally P."/>
            <person name="Karamycheva S."/>
            <person name="Hadjithomas M."/>
            <person name="Khan A."/>
            <person name="Brunk B."/>
            <person name="Roos D."/>
            <person name="Caler E."/>
            <person name="Lorenzi H."/>
        </authorList>
    </citation>
    <scope>NUCLEOTIDE SEQUENCE [LARGE SCALE GENOMIC DNA]</scope>
    <source>
        <strain evidence="13 14">GAB2-2007-GAL-DOM2</strain>
    </source>
</reference>
<dbReference type="Proteomes" id="UP000028837">
    <property type="component" value="Unassembled WGS sequence"/>
</dbReference>
<keyword evidence="13" id="KW-0560">Oxidoreductase</keyword>
<evidence type="ECO:0000256" key="11">
    <source>
        <dbReference type="ARBA" id="ARBA00034078"/>
    </source>
</evidence>
<dbReference type="GO" id="GO:0008121">
    <property type="term" value="F:quinol-cytochrome-c reductase activity"/>
    <property type="evidence" value="ECO:0007669"/>
    <property type="project" value="InterPro"/>
</dbReference>
<feature type="domain" description="Rieske" evidence="12">
    <location>
        <begin position="393"/>
        <end position="485"/>
    </location>
</feature>
<dbReference type="GO" id="GO:0051537">
    <property type="term" value="F:2 iron, 2 sulfur cluster binding"/>
    <property type="evidence" value="ECO:0007669"/>
    <property type="project" value="UniProtKB-KW"/>
</dbReference>
<comment type="caution">
    <text evidence="13">The sequence shown here is derived from an EMBL/GenBank/DDBJ whole genome shotgun (WGS) entry which is preliminary data.</text>
</comment>
<sequence length="487" mass="54777">MRHLARCASRRAVKWTERDSPVAIFLRSSSCCPFQLLQASRAKIQRLRTSERFRLRCAQKLAPTRFPPFTHGPLFFSLPSRLTVPSSLRSLSAFSAPLSLPFRGTMAFLSSPLFAAKASLAARVHALGCSTASLTSPLAARALAASSLSLFSVSPRRHFSVHSHNIRPDKHELPASEVPLYYNRFDQADHPSLWQLEEEQQRKHLDQEVTDVSQLVEPVSSPHQTEGWFKRLRYWHYKETAEPTFPRTPDLSKGELAAGATVTRTSVWHDPNEPAIVSVSRFAPDNFRAVGFAENVPNPESTNSDSHPDFREYRLGPGSVDRRPFVYFMSASYFFITASMMRSFLCKWVHYWWVSRDMLAAGTTEVDLRPIQEGMTAVFKWRGKPVFVRHRTAEDIAKAQADDALIGTMKDPQLDSERCPRPQWLINIGVCTHLGCIPTDGGNYGGWFCPCHGSHYDTSGRIRLGPAPSNLELPPTVFLDDHTVKLG</sequence>
<dbReference type="CDD" id="cd03470">
    <property type="entry name" value="Rieske_cytochrome_bc1"/>
    <property type="match status" value="1"/>
</dbReference>
<keyword evidence="6" id="KW-1133">Transmembrane helix</keyword>
<keyword evidence="9" id="KW-0472">Membrane</keyword>
<protein>
    <submittedName>
        <fullName evidence="13">Putative ubiquinol cytochrome c oxidoreductase</fullName>
        <ecNumber evidence="13">1.10.2.2</ecNumber>
    </submittedName>
</protein>
<evidence type="ECO:0000259" key="12">
    <source>
        <dbReference type="PROSITE" id="PS51296"/>
    </source>
</evidence>
<evidence type="ECO:0000256" key="4">
    <source>
        <dbReference type="ARBA" id="ARBA00022714"/>
    </source>
</evidence>
<dbReference type="InterPro" id="IPR006317">
    <property type="entry name" value="Ubiquinol_cyt_c_Rdtase_Fe-S-su"/>
</dbReference>
<proteinExistence type="inferred from homology"/>
<dbReference type="InterPro" id="IPR036922">
    <property type="entry name" value="Rieske_2Fe-2S_sf"/>
</dbReference>
<dbReference type="Gene3D" id="2.102.10.10">
    <property type="entry name" value="Rieske [2Fe-2S] iron-sulphur domain"/>
    <property type="match status" value="1"/>
</dbReference>
<comment type="cofactor">
    <cofactor evidence="11">
        <name>[2Fe-2S] cluster</name>
        <dbReference type="ChEBI" id="CHEBI:190135"/>
    </cofactor>
</comment>
<evidence type="ECO:0000256" key="6">
    <source>
        <dbReference type="ARBA" id="ARBA00022989"/>
    </source>
</evidence>
<dbReference type="PRINTS" id="PR00162">
    <property type="entry name" value="RIESKE"/>
</dbReference>
<evidence type="ECO:0000256" key="1">
    <source>
        <dbReference type="ARBA" id="ARBA00004167"/>
    </source>
</evidence>
<evidence type="ECO:0000256" key="2">
    <source>
        <dbReference type="ARBA" id="ARBA00010651"/>
    </source>
</evidence>
<keyword evidence="10" id="KW-1015">Disulfide bond</keyword>
<dbReference type="SUPFAM" id="SSF50022">
    <property type="entry name" value="ISP domain"/>
    <property type="match status" value="1"/>
</dbReference>
<dbReference type="GO" id="GO:0046872">
    <property type="term" value="F:metal ion binding"/>
    <property type="evidence" value="ECO:0007669"/>
    <property type="project" value="UniProtKB-KW"/>
</dbReference>
<keyword evidence="3" id="KW-0812">Transmembrane</keyword>
<evidence type="ECO:0000256" key="5">
    <source>
        <dbReference type="ARBA" id="ARBA00022723"/>
    </source>
</evidence>
<dbReference type="VEuPathDB" id="ToxoDB:TGDOM2_320220"/>
<comment type="subcellular location">
    <subcellularLocation>
        <location evidence="1">Membrane</location>
        <topology evidence="1">Single-pass membrane protein</topology>
    </subcellularLocation>
</comment>
<keyword evidence="5" id="KW-0479">Metal-binding</keyword>
<gene>
    <name evidence="13" type="ORF">TGDOM2_320220</name>
</gene>
<keyword evidence="4" id="KW-0001">2Fe-2S</keyword>